<evidence type="ECO:0000313" key="9">
    <source>
        <dbReference type="Proteomes" id="UP000218887"/>
    </source>
</evidence>
<dbReference type="SUPFAM" id="SSF55945">
    <property type="entry name" value="TATA-box binding protein-like"/>
    <property type="match status" value="1"/>
</dbReference>
<dbReference type="RefSeq" id="WP_095654065.1">
    <property type="nucleotide sequence ID" value="NZ_NPOA01000001.1"/>
</dbReference>
<keyword evidence="4" id="KW-0227">DNA damage</keyword>
<dbReference type="PANTHER" id="PTHR43003">
    <property type="entry name" value="DNA-3-METHYLADENINE GLYCOSYLASE"/>
    <property type="match status" value="1"/>
</dbReference>
<keyword evidence="6" id="KW-0234">DNA repair</keyword>
<dbReference type="GO" id="GO:0008725">
    <property type="term" value="F:DNA-3-methyladenine glycosylase activity"/>
    <property type="evidence" value="ECO:0007669"/>
    <property type="project" value="TreeGrafter"/>
</dbReference>
<dbReference type="Gene3D" id="1.10.340.30">
    <property type="entry name" value="Hypothetical protein, domain 2"/>
    <property type="match status" value="1"/>
</dbReference>
<evidence type="ECO:0000256" key="5">
    <source>
        <dbReference type="ARBA" id="ARBA00022801"/>
    </source>
</evidence>
<evidence type="ECO:0000313" key="8">
    <source>
        <dbReference type="EMBL" id="PAV31696.1"/>
    </source>
</evidence>
<organism evidence="8 9">
    <name type="scientific">Virgibacillus profundi</name>
    <dbReference type="NCBI Taxonomy" id="2024555"/>
    <lineage>
        <taxon>Bacteria</taxon>
        <taxon>Bacillati</taxon>
        <taxon>Bacillota</taxon>
        <taxon>Bacilli</taxon>
        <taxon>Bacillales</taxon>
        <taxon>Bacillaceae</taxon>
        <taxon>Virgibacillus</taxon>
    </lineage>
</organism>
<comment type="catalytic activity">
    <reaction evidence="1">
        <text>Hydrolysis of alkylated DNA, releasing 3-methyladenine, 3-methylguanine, 7-methylguanine and 7-methyladenine.</text>
        <dbReference type="EC" id="3.2.2.21"/>
    </reaction>
</comment>
<dbReference type="GO" id="GO:0032131">
    <property type="term" value="F:alkylated DNA binding"/>
    <property type="evidence" value="ECO:0007669"/>
    <property type="project" value="TreeGrafter"/>
</dbReference>
<dbReference type="OrthoDB" id="9785929at2"/>
<evidence type="ECO:0000256" key="1">
    <source>
        <dbReference type="ARBA" id="ARBA00000086"/>
    </source>
</evidence>
<keyword evidence="5" id="KW-0378">Hydrolase</keyword>
<evidence type="ECO:0000256" key="4">
    <source>
        <dbReference type="ARBA" id="ARBA00022763"/>
    </source>
</evidence>
<dbReference type="Proteomes" id="UP000218887">
    <property type="component" value="Unassembled WGS sequence"/>
</dbReference>
<keyword evidence="9" id="KW-1185">Reference proteome</keyword>
<dbReference type="EMBL" id="NPOA01000001">
    <property type="protein sequence ID" value="PAV31696.1"/>
    <property type="molecule type" value="Genomic_DNA"/>
</dbReference>
<comment type="caution">
    <text evidence="8">The sequence shown here is derived from an EMBL/GenBank/DDBJ whole genome shotgun (WGS) entry which is preliminary data.</text>
</comment>
<protein>
    <recommendedName>
        <fullName evidence="3">DNA-3-methyladenine glycosylase II</fullName>
        <ecNumber evidence="3">3.2.2.21</ecNumber>
    </recommendedName>
</protein>
<dbReference type="InterPro" id="IPR037046">
    <property type="entry name" value="AlkA_N_sf"/>
</dbReference>
<dbReference type="InterPro" id="IPR003265">
    <property type="entry name" value="HhH-GPD_domain"/>
</dbReference>
<gene>
    <name evidence="8" type="ORF">CIL05_02840</name>
</gene>
<evidence type="ECO:0000256" key="6">
    <source>
        <dbReference type="ARBA" id="ARBA00023204"/>
    </source>
</evidence>
<sequence length="309" mass="36054">MVKNKWKEENDSIIIDVPAEFDFRPNLDYLLRDKNEIMYKIKDKAITRLISANDKRMLVQISAPNNHNLHVRFLAGTRPKSVKTRANVVNYIRDWFDLDTNLAPFYEIAQTDPLLKHLIQDFFGLRLVGLPDLFEALCWGVLGQQINLGFAYTLKRQFVEKFGDAVEYNGENYWVFPSFEKIAKLTIEDMSEIKMTVRKSEYIIGIAKLMASGELSKEKLLELDDFKKIEKELVKIRGIGPWTANYVLMRCLRYLTAFPIADVGLQNAIKSLKNINRKPTKEEILEIASTWKGWEAYATFYLWRVSYNF</sequence>
<dbReference type="AlphaFoldDB" id="A0A2A2IK62"/>
<dbReference type="Gene3D" id="3.30.310.20">
    <property type="entry name" value="DNA-3-methyladenine glycosylase AlkA, N-terminal domain"/>
    <property type="match status" value="1"/>
</dbReference>
<dbReference type="GO" id="GO:0043916">
    <property type="term" value="F:DNA-7-methylguanine glycosylase activity"/>
    <property type="evidence" value="ECO:0007669"/>
    <property type="project" value="TreeGrafter"/>
</dbReference>
<dbReference type="EC" id="3.2.2.21" evidence="3"/>
<dbReference type="GO" id="GO:0006307">
    <property type="term" value="P:DNA alkylation repair"/>
    <property type="evidence" value="ECO:0007669"/>
    <property type="project" value="TreeGrafter"/>
</dbReference>
<dbReference type="Pfam" id="PF07934">
    <property type="entry name" value="OGG_N"/>
    <property type="match status" value="1"/>
</dbReference>
<dbReference type="InterPro" id="IPR011257">
    <property type="entry name" value="DNA_glycosylase"/>
</dbReference>
<dbReference type="GO" id="GO:0032993">
    <property type="term" value="C:protein-DNA complex"/>
    <property type="evidence" value="ECO:0007669"/>
    <property type="project" value="TreeGrafter"/>
</dbReference>
<dbReference type="SUPFAM" id="SSF48150">
    <property type="entry name" value="DNA-glycosylase"/>
    <property type="match status" value="1"/>
</dbReference>
<dbReference type="CDD" id="cd00056">
    <property type="entry name" value="ENDO3c"/>
    <property type="match status" value="1"/>
</dbReference>
<dbReference type="SMART" id="SM00478">
    <property type="entry name" value="ENDO3c"/>
    <property type="match status" value="1"/>
</dbReference>
<dbReference type="GO" id="GO:0006289">
    <property type="term" value="P:nucleotide-excision repair"/>
    <property type="evidence" value="ECO:0007669"/>
    <property type="project" value="InterPro"/>
</dbReference>
<comment type="similarity">
    <text evidence="2">Belongs to the alkylbase DNA glycosidase AlkA family.</text>
</comment>
<dbReference type="Gene3D" id="1.10.1670.10">
    <property type="entry name" value="Helix-hairpin-Helix base-excision DNA repair enzymes (C-terminal)"/>
    <property type="match status" value="1"/>
</dbReference>
<dbReference type="FunFam" id="1.10.340.30:FF:000004">
    <property type="entry name" value="DNA-3-methyladenine glycosylase II"/>
    <property type="match status" value="1"/>
</dbReference>
<reference evidence="8 9" key="1">
    <citation type="submission" date="2017-08" db="EMBL/GenBank/DDBJ databases">
        <title>Virgibacillus indicus sp. nov. and Virgibacillus profoundi sp. nov, two moderately halophilic bacteria isolated from marine sediment by using the Microfluidic Streak Plate.</title>
        <authorList>
            <person name="Xu B."/>
            <person name="Hu B."/>
            <person name="Wang J."/>
            <person name="Zhu Y."/>
            <person name="Huang L."/>
            <person name="Du W."/>
            <person name="Huang Y."/>
        </authorList>
    </citation>
    <scope>NUCLEOTIDE SEQUENCE [LARGE SCALE GENOMIC DNA]</scope>
    <source>
        <strain evidence="8 9">IO3-P3-H5</strain>
    </source>
</reference>
<dbReference type="GO" id="GO:0008534">
    <property type="term" value="F:oxidized purine nucleobase lesion DNA N-glycosylase activity"/>
    <property type="evidence" value="ECO:0007669"/>
    <property type="project" value="InterPro"/>
</dbReference>
<dbReference type="GO" id="GO:0005737">
    <property type="term" value="C:cytoplasm"/>
    <property type="evidence" value="ECO:0007669"/>
    <property type="project" value="TreeGrafter"/>
</dbReference>
<proteinExistence type="inferred from homology"/>
<accession>A0A2A2IK62</accession>
<evidence type="ECO:0000259" key="7">
    <source>
        <dbReference type="SMART" id="SM00478"/>
    </source>
</evidence>
<evidence type="ECO:0000256" key="3">
    <source>
        <dbReference type="ARBA" id="ARBA00012000"/>
    </source>
</evidence>
<feature type="domain" description="HhH-GPD" evidence="7">
    <location>
        <begin position="142"/>
        <end position="307"/>
    </location>
</feature>
<dbReference type="PANTHER" id="PTHR43003:SF12">
    <property type="entry name" value="DNA-3-METHYLADENINE GLYCOSYLASE"/>
    <property type="match status" value="1"/>
</dbReference>
<dbReference type="GO" id="GO:0006285">
    <property type="term" value="P:base-excision repair, AP site formation"/>
    <property type="evidence" value="ECO:0007669"/>
    <property type="project" value="TreeGrafter"/>
</dbReference>
<name>A0A2A2IK62_9BACI</name>
<dbReference type="Pfam" id="PF00730">
    <property type="entry name" value="HhH-GPD"/>
    <property type="match status" value="1"/>
</dbReference>
<dbReference type="InterPro" id="IPR012904">
    <property type="entry name" value="OGG_N"/>
</dbReference>
<dbReference type="InterPro" id="IPR023170">
    <property type="entry name" value="HhH_base_excis_C"/>
</dbReference>
<dbReference type="InterPro" id="IPR051912">
    <property type="entry name" value="Alkylbase_DNA_Glycosylase/TA"/>
</dbReference>
<evidence type="ECO:0000256" key="2">
    <source>
        <dbReference type="ARBA" id="ARBA00010817"/>
    </source>
</evidence>